<dbReference type="AlphaFoldDB" id="A0A2Z4ILJ0"/>
<keyword evidence="2" id="KW-1185">Reference proteome</keyword>
<dbReference type="Proteomes" id="UP000248688">
    <property type="component" value="Chromosome"/>
</dbReference>
<gene>
    <name evidence="1" type="ORF">DN752_14595</name>
</gene>
<proteinExistence type="predicted"/>
<organism evidence="1 2">
    <name type="scientific">Echinicola strongylocentroti</name>
    <dbReference type="NCBI Taxonomy" id="1795355"/>
    <lineage>
        <taxon>Bacteria</taxon>
        <taxon>Pseudomonadati</taxon>
        <taxon>Bacteroidota</taxon>
        <taxon>Cytophagia</taxon>
        <taxon>Cytophagales</taxon>
        <taxon>Cyclobacteriaceae</taxon>
        <taxon>Echinicola</taxon>
    </lineage>
</organism>
<sequence length="172" mass="19533">MKKTLIIVGILAALGFSIFAYLGGFKDYPITVIEQESLHLYGLTYRGTPQDEGLKNTFQTIEAALTEEAEATLHTIYYVEPAGKLDTMKVFVGLDKTNDGMKADWEEKVIQGNQFLVADLRYDKWVMPRPATIKEDMQAFAVEHHLTLSGIFIDRLLREDHVQVWAPIVKKK</sequence>
<evidence type="ECO:0000313" key="2">
    <source>
        <dbReference type="Proteomes" id="UP000248688"/>
    </source>
</evidence>
<dbReference type="RefSeq" id="WP_112784630.1">
    <property type="nucleotide sequence ID" value="NZ_CP030041.1"/>
</dbReference>
<reference evidence="1 2" key="1">
    <citation type="submission" date="2018-06" db="EMBL/GenBank/DDBJ databases">
        <title>Echinicola strongylocentroti sp. nov., isolated from a sea urchin Strongylocentrotus intermedius.</title>
        <authorList>
            <person name="Bae S.S."/>
        </authorList>
    </citation>
    <scope>NUCLEOTIDE SEQUENCE [LARGE SCALE GENOMIC DNA]</scope>
    <source>
        <strain evidence="1 2">MEBiC08714</strain>
    </source>
</reference>
<evidence type="ECO:0000313" key="1">
    <source>
        <dbReference type="EMBL" id="AWW31253.1"/>
    </source>
</evidence>
<name>A0A2Z4ILJ0_9BACT</name>
<dbReference type="KEGG" id="est:DN752_14595"/>
<protein>
    <recommendedName>
        <fullName evidence="3">GyrI-like small molecule binding domain-containing protein</fullName>
    </recommendedName>
</protein>
<dbReference type="EMBL" id="CP030041">
    <property type="protein sequence ID" value="AWW31253.1"/>
    <property type="molecule type" value="Genomic_DNA"/>
</dbReference>
<evidence type="ECO:0008006" key="3">
    <source>
        <dbReference type="Google" id="ProtNLM"/>
    </source>
</evidence>
<dbReference type="OrthoDB" id="980914at2"/>
<accession>A0A2Z4ILJ0</accession>